<keyword evidence="3" id="KW-0238">DNA-binding</keyword>
<comment type="subcellular location">
    <subcellularLocation>
        <location evidence="1">Nucleus</location>
    </subcellularLocation>
</comment>
<sequence length="280" mass="29907">MESKNIKSFTAAPSSAWRRQVAPPLISPKQEPHDMAEKSPAPSIIKVTLPTPKPRPSVPPPPQLPPRGNDADRPTKVDGGGRRIRIPATCAARVFQLTRELGHKNDGETIQWLLERAEPSIISATGTGVTAVSINGTTKIPTTENNDTLTGKRKRCDCGNVKFIDVKQRNNHAIRENEAKLPNNTATILAPVMSIVSPQTIMPVGSMFSVPARINSSMAAPSTVWLIQQTPLIPSSRQSAAQVNCVSVRPAATFLGVPSASLIPASATNVSSSSYSFGHC</sequence>
<feature type="compositionally biased region" description="Basic and acidic residues" evidence="6">
    <location>
        <begin position="69"/>
        <end position="81"/>
    </location>
</feature>
<dbReference type="Proteomes" id="UP001234989">
    <property type="component" value="Chromosome 1"/>
</dbReference>
<evidence type="ECO:0000256" key="5">
    <source>
        <dbReference type="ARBA" id="ARBA00023242"/>
    </source>
</evidence>
<keyword evidence="9" id="KW-1185">Reference proteome</keyword>
<feature type="domain" description="TCP" evidence="7">
    <location>
        <begin position="70"/>
        <end position="124"/>
    </location>
</feature>
<proteinExistence type="predicted"/>
<dbReference type="InterPro" id="IPR005333">
    <property type="entry name" value="Transcription_factor_TCP"/>
</dbReference>
<dbReference type="GO" id="GO:0043565">
    <property type="term" value="F:sequence-specific DNA binding"/>
    <property type="evidence" value="ECO:0007669"/>
    <property type="project" value="TreeGrafter"/>
</dbReference>
<dbReference type="GO" id="GO:0003700">
    <property type="term" value="F:DNA-binding transcription factor activity"/>
    <property type="evidence" value="ECO:0007669"/>
    <property type="project" value="InterPro"/>
</dbReference>
<dbReference type="Pfam" id="PF03634">
    <property type="entry name" value="TCP"/>
    <property type="match status" value="1"/>
</dbReference>
<organism evidence="8 9">
    <name type="scientific">Solanum verrucosum</name>
    <dbReference type="NCBI Taxonomy" id="315347"/>
    <lineage>
        <taxon>Eukaryota</taxon>
        <taxon>Viridiplantae</taxon>
        <taxon>Streptophyta</taxon>
        <taxon>Embryophyta</taxon>
        <taxon>Tracheophyta</taxon>
        <taxon>Spermatophyta</taxon>
        <taxon>Magnoliopsida</taxon>
        <taxon>eudicotyledons</taxon>
        <taxon>Gunneridae</taxon>
        <taxon>Pentapetalae</taxon>
        <taxon>asterids</taxon>
        <taxon>lamiids</taxon>
        <taxon>Solanales</taxon>
        <taxon>Solanaceae</taxon>
        <taxon>Solanoideae</taxon>
        <taxon>Solaneae</taxon>
        <taxon>Solanum</taxon>
    </lineage>
</organism>
<name>A0AAF0PUG9_SOLVR</name>
<reference evidence="8" key="1">
    <citation type="submission" date="2023-08" db="EMBL/GenBank/DDBJ databases">
        <title>A de novo genome assembly of Solanum verrucosum Schlechtendal, a Mexican diploid species geographically isolated from the other diploid A-genome species in potato relatives.</title>
        <authorList>
            <person name="Hosaka K."/>
        </authorList>
    </citation>
    <scope>NUCLEOTIDE SEQUENCE</scope>
    <source>
        <tissue evidence="8">Young leaves</tissue>
    </source>
</reference>
<keyword evidence="5" id="KW-0539">Nucleus</keyword>
<dbReference type="PANTHER" id="PTHR31072:SF202">
    <property type="entry name" value="TRANSCRIPTION FACTOR TCP9-LIKE"/>
    <property type="match status" value="1"/>
</dbReference>
<evidence type="ECO:0000256" key="3">
    <source>
        <dbReference type="ARBA" id="ARBA00023125"/>
    </source>
</evidence>
<protein>
    <recommendedName>
        <fullName evidence="7">TCP domain-containing protein</fullName>
    </recommendedName>
</protein>
<keyword evidence="2" id="KW-0805">Transcription regulation</keyword>
<evidence type="ECO:0000256" key="1">
    <source>
        <dbReference type="ARBA" id="ARBA00004123"/>
    </source>
</evidence>
<evidence type="ECO:0000256" key="4">
    <source>
        <dbReference type="ARBA" id="ARBA00023163"/>
    </source>
</evidence>
<feature type="compositionally biased region" description="Pro residues" evidence="6">
    <location>
        <begin position="51"/>
        <end position="65"/>
    </location>
</feature>
<evidence type="ECO:0000313" key="8">
    <source>
        <dbReference type="EMBL" id="WMV11354.1"/>
    </source>
</evidence>
<dbReference type="EMBL" id="CP133612">
    <property type="protein sequence ID" value="WMV11354.1"/>
    <property type="molecule type" value="Genomic_DNA"/>
</dbReference>
<accession>A0AAF0PUG9</accession>
<gene>
    <name evidence="8" type="ORF">MTR67_004739</name>
</gene>
<dbReference type="AlphaFoldDB" id="A0AAF0PUG9"/>
<evidence type="ECO:0000259" key="7">
    <source>
        <dbReference type="PROSITE" id="PS51369"/>
    </source>
</evidence>
<dbReference type="PANTHER" id="PTHR31072">
    <property type="entry name" value="TRANSCRIPTION FACTOR TCP4-RELATED"/>
    <property type="match status" value="1"/>
</dbReference>
<feature type="region of interest" description="Disordered" evidence="6">
    <location>
        <begin position="1"/>
        <end position="82"/>
    </location>
</feature>
<feature type="compositionally biased region" description="Polar residues" evidence="6">
    <location>
        <begin position="1"/>
        <end position="13"/>
    </location>
</feature>
<evidence type="ECO:0000256" key="2">
    <source>
        <dbReference type="ARBA" id="ARBA00023015"/>
    </source>
</evidence>
<evidence type="ECO:0000256" key="6">
    <source>
        <dbReference type="SAM" id="MobiDB-lite"/>
    </source>
</evidence>
<keyword evidence="4" id="KW-0804">Transcription</keyword>
<dbReference type="InterPro" id="IPR017887">
    <property type="entry name" value="TF_TCP_subgr"/>
</dbReference>
<dbReference type="PROSITE" id="PS51369">
    <property type="entry name" value="TCP"/>
    <property type="match status" value="1"/>
</dbReference>
<evidence type="ECO:0000313" key="9">
    <source>
        <dbReference type="Proteomes" id="UP001234989"/>
    </source>
</evidence>
<dbReference type="GO" id="GO:0005634">
    <property type="term" value="C:nucleus"/>
    <property type="evidence" value="ECO:0007669"/>
    <property type="project" value="UniProtKB-SubCell"/>
</dbReference>